<evidence type="ECO:0000313" key="4">
    <source>
        <dbReference type="Proteomes" id="UP000694660"/>
    </source>
</evidence>
<proteinExistence type="predicted"/>
<sequence>MSPPFKITALFAALAFLGTGCATAGPQAFVYEPFVPEGKPFPKGVERPDLALPLPPGAIDRSPAGNPKNTRQLFVDPAFIKQALDTPSPEPWVWERFYEFFSWSEDDVEQEFWKVFREHLRRGGPPNEKELAAFIDHVKKNMVFVEGGSFWFGDWGAREGQPGPVTGDDNNKPPQYVTVSSFSIYRTQVTYGDYDVYSRARNGKFMGEGESYEIKFRFPNYPILSARWDEAKGYCQWLAKLTGEPFDLPTETQWEYAARDGGKEVYFAGPFPFGDTPMRDHLENHGRRLSASELTSRPVGSYGTGLLGIADMVGYEREWVNDWYAPDIFGRDHAVDPRGPVSGSERVVRFGSSGMFETAVSRRGEDPDEEFIGFRCALNRLSPWR</sequence>
<dbReference type="InterPro" id="IPR016187">
    <property type="entry name" value="CTDL_fold"/>
</dbReference>
<dbReference type="GO" id="GO:0120147">
    <property type="term" value="F:formylglycine-generating oxidase activity"/>
    <property type="evidence" value="ECO:0007669"/>
    <property type="project" value="TreeGrafter"/>
</dbReference>
<dbReference type="InterPro" id="IPR051043">
    <property type="entry name" value="Sulfatase_Mod_Factor_Kinase"/>
</dbReference>
<dbReference type="PANTHER" id="PTHR23150">
    <property type="entry name" value="SULFATASE MODIFYING FACTOR 1, 2"/>
    <property type="match status" value="1"/>
</dbReference>
<name>A0A944DGN0_DENI1</name>
<gene>
    <name evidence="3" type="ORF">I8J34_21900</name>
</gene>
<dbReference type="InterPro" id="IPR042095">
    <property type="entry name" value="SUMF_sf"/>
</dbReference>
<accession>A0A944DGN0</accession>
<dbReference type="EMBL" id="JAEKFT010000040">
    <property type="protein sequence ID" value="MBT0963842.1"/>
    <property type="molecule type" value="Genomic_DNA"/>
</dbReference>
<reference evidence="4" key="1">
    <citation type="journal article" date="2022" name="ISME J.">
        <title>Genetic and phylogenetic analysis of dissimilatory iodate-reducing bacteria identifies potential niches across the world's oceans.</title>
        <authorList>
            <person name="Reyes-Umana V."/>
            <person name="Henning Z."/>
            <person name="Lee K."/>
            <person name="Barnum T.P."/>
            <person name="Coates J.D."/>
        </authorList>
    </citation>
    <scope>NUCLEOTIDE SEQUENCE [LARGE SCALE GENOMIC DNA]</scope>
    <source>
        <strain evidence="4">IR12</strain>
    </source>
</reference>
<evidence type="ECO:0000259" key="2">
    <source>
        <dbReference type="Pfam" id="PF03781"/>
    </source>
</evidence>
<dbReference type="Proteomes" id="UP000694660">
    <property type="component" value="Unassembled WGS sequence"/>
</dbReference>
<dbReference type="SUPFAM" id="SSF56436">
    <property type="entry name" value="C-type lectin-like"/>
    <property type="match status" value="1"/>
</dbReference>
<feature type="domain" description="Sulfatase-modifying factor enzyme-like" evidence="2">
    <location>
        <begin position="140"/>
        <end position="377"/>
    </location>
</feature>
<comment type="caution">
    <text evidence="3">The sequence shown here is derived from an EMBL/GenBank/DDBJ whole genome shotgun (WGS) entry which is preliminary data.</text>
</comment>
<dbReference type="PROSITE" id="PS51257">
    <property type="entry name" value="PROKAR_LIPOPROTEIN"/>
    <property type="match status" value="1"/>
</dbReference>
<dbReference type="Gene3D" id="3.90.1580.10">
    <property type="entry name" value="paralog of FGE (formylglycine-generating enzyme)"/>
    <property type="match status" value="1"/>
</dbReference>
<protein>
    <submittedName>
        <fullName evidence="3">SUMF1/EgtB/PvdO family nonheme iron enzyme</fullName>
    </submittedName>
</protein>
<organism evidence="3 4">
    <name type="scientific">Denitromonas iodatirespirans</name>
    <dbReference type="NCBI Taxonomy" id="2795389"/>
    <lineage>
        <taxon>Bacteria</taxon>
        <taxon>Pseudomonadati</taxon>
        <taxon>Pseudomonadota</taxon>
        <taxon>Betaproteobacteria</taxon>
        <taxon>Rhodocyclales</taxon>
        <taxon>Zoogloeaceae</taxon>
        <taxon>Denitromonas</taxon>
    </lineage>
</organism>
<dbReference type="InterPro" id="IPR005532">
    <property type="entry name" value="SUMF_dom"/>
</dbReference>
<keyword evidence="4" id="KW-1185">Reference proteome</keyword>
<dbReference type="Pfam" id="PF03781">
    <property type="entry name" value="FGE-sulfatase"/>
    <property type="match status" value="1"/>
</dbReference>
<dbReference type="AlphaFoldDB" id="A0A944DGN0"/>
<evidence type="ECO:0000256" key="1">
    <source>
        <dbReference type="SAM" id="SignalP"/>
    </source>
</evidence>
<dbReference type="PANTHER" id="PTHR23150:SF19">
    <property type="entry name" value="FORMYLGLYCINE-GENERATING ENZYME"/>
    <property type="match status" value="1"/>
</dbReference>
<keyword evidence="1" id="KW-0732">Signal</keyword>
<feature type="chain" id="PRO_5037819798" evidence="1">
    <location>
        <begin position="25"/>
        <end position="385"/>
    </location>
</feature>
<dbReference type="RefSeq" id="WP_214363770.1">
    <property type="nucleotide sequence ID" value="NZ_JAEKFT010000040.1"/>
</dbReference>
<feature type="signal peptide" evidence="1">
    <location>
        <begin position="1"/>
        <end position="24"/>
    </location>
</feature>
<evidence type="ECO:0000313" key="3">
    <source>
        <dbReference type="EMBL" id="MBT0963842.1"/>
    </source>
</evidence>